<name>A0A9W8TP83_9PEZI</name>
<evidence type="ECO:0000313" key="2">
    <source>
        <dbReference type="EMBL" id="KAJ3574487.1"/>
    </source>
</evidence>
<feature type="signal peptide" evidence="1">
    <location>
        <begin position="1"/>
        <end position="19"/>
    </location>
</feature>
<dbReference type="EMBL" id="JANPWZ010000607">
    <property type="protein sequence ID" value="KAJ3574487.1"/>
    <property type="molecule type" value="Genomic_DNA"/>
</dbReference>
<evidence type="ECO:0000313" key="3">
    <source>
        <dbReference type="Proteomes" id="UP001148614"/>
    </source>
</evidence>
<keyword evidence="1" id="KW-0732">Signal</keyword>
<keyword evidence="3" id="KW-1185">Reference proteome</keyword>
<comment type="caution">
    <text evidence="2">The sequence shown here is derived from an EMBL/GenBank/DDBJ whole genome shotgun (WGS) entry which is preliminary data.</text>
</comment>
<dbReference type="AlphaFoldDB" id="A0A9W8TP83"/>
<protein>
    <recommendedName>
        <fullName evidence="4">Expansin-like CBD domain-containing protein</fullName>
    </recommendedName>
</protein>
<dbReference type="Proteomes" id="UP001148614">
    <property type="component" value="Unassembled WGS sequence"/>
</dbReference>
<sequence length="117" mass="12446">MRVVTLTLPALCVIGTSAAAQWGLYSVDNRGFFLGGGDDVIEGFPAFLAWLQYQLPLCVQLGGLCYNIDDASIISFKNPVANTWTFTQSANGISATVSLNGWNGAGGEKVWLTPTVD</sequence>
<proteinExistence type="predicted"/>
<reference evidence="2" key="1">
    <citation type="submission" date="2022-07" db="EMBL/GenBank/DDBJ databases">
        <title>Genome Sequence of Xylaria arbuscula.</title>
        <authorList>
            <person name="Buettner E."/>
        </authorList>
    </citation>
    <scope>NUCLEOTIDE SEQUENCE</scope>
    <source>
        <strain evidence="2">VT107</strain>
    </source>
</reference>
<feature type="chain" id="PRO_5040937418" description="Expansin-like CBD domain-containing protein" evidence="1">
    <location>
        <begin position="20"/>
        <end position="117"/>
    </location>
</feature>
<gene>
    <name evidence="2" type="ORF">NPX13_g4347</name>
</gene>
<evidence type="ECO:0000256" key="1">
    <source>
        <dbReference type="SAM" id="SignalP"/>
    </source>
</evidence>
<organism evidence="2 3">
    <name type="scientific">Xylaria arbuscula</name>
    <dbReference type="NCBI Taxonomy" id="114810"/>
    <lineage>
        <taxon>Eukaryota</taxon>
        <taxon>Fungi</taxon>
        <taxon>Dikarya</taxon>
        <taxon>Ascomycota</taxon>
        <taxon>Pezizomycotina</taxon>
        <taxon>Sordariomycetes</taxon>
        <taxon>Xylariomycetidae</taxon>
        <taxon>Xylariales</taxon>
        <taxon>Xylariaceae</taxon>
        <taxon>Xylaria</taxon>
    </lineage>
</organism>
<accession>A0A9W8TP83</accession>
<evidence type="ECO:0008006" key="4">
    <source>
        <dbReference type="Google" id="ProtNLM"/>
    </source>
</evidence>